<gene>
    <name evidence="1" type="ORF">EYF80_007528</name>
</gene>
<dbReference type="Proteomes" id="UP000314294">
    <property type="component" value="Unassembled WGS sequence"/>
</dbReference>
<name>A0A4Z2IW30_9TELE</name>
<evidence type="ECO:0000313" key="2">
    <source>
        <dbReference type="Proteomes" id="UP000314294"/>
    </source>
</evidence>
<protein>
    <submittedName>
        <fullName evidence="1">Uncharacterized protein</fullName>
    </submittedName>
</protein>
<dbReference type="EMBL" id="SRLO01000041">
    <property type="protein sequence ID" value="TNN82160.1"/>
    <property type="molecule type" value="Genomic_DNA"/>
</dbReference>
<organism evidence="1 2">
    <name type="scientific">Liparis tanakae</name>
    <name type="common">Tanaka's snailfish</name>
    <dbReference type="NCBI Taxonomy" id="230148"/>
    <lineage>
        <taxon>Eukaryota</taxon>
        <taxon>Metazoa</taxon>
        <taxon>Chordata</taxon>
        <taxon>Craniata</taxon>
        <taxon>Vertebrata</taxon>
        <taxon>Euteleostomi</taxon>
        <taxon>Actinopterygii</taxon>
        <taxon>Neopterygii</taxon>
        <taxon>Teleostei</taxon>
        <taxon>Neoteleostei</taxon>
        <taxon>Acanthomorphata</taxon>
        <taxon>Eupercaria</taxon>
        <taxon>Perciformes</taxon>
        <taxon>Cottioidei</taxon>
        <taxon>Cottales</taxon>
        <taxon>Liparidae</taxon>
        <taxon>Liparis</taxon>
    </lineage>
</organism>
<dbReference type="AlphaFoldDB" id="A0A4Z2IW30"/>
<proteinExistence type="predicted"/>
<evidence type="ECO:0000313" key="1">
    <source>
        <dbReference type="EMBL" id="TNN82160.1"/>
    </source>
</evidence>
<sequence>MTLAVLGMGKGNSGALVVARMKSFLNAVDDLSGNAFIHHGLVRADVQQHKHLEDNRRRIPYLSLSVDSVNCRTLSSCKRTTTKQDTCEGFSFLHGCPAAAAHATSSFGLYSPPVLPSHPCPPK</sequence>
<comment type="caution">
    <text evidence="1">The sequence shown here is derived from an EMBL/GenBank/DDBJ whole genome shotgun (WGS) entry which is preliminary data.</text>
</comment>
<reference evidence="1 2" key="1">
    <citation type="submission" date="2019-03" db="EMBL/GenBank/DDBJ databases">
        <title>First draft genome of Liparis tanakae, snailfish: a comprehensive survey of snailfish specific genes.</title>
        <authorList>
            <person name="Kim W."/>
            <person name="Song I."/>
            <person name="Jeong J.-H."/>
            <person name="Kim D."/>
            <person name="Kim S."/>
            <person name="Ryu S."/>
            <person name="Song J.Y."/>
            <person name="Lee S.K."/>
        </authorList>
    </citation>
    <scope>NUCLEOTIDE SEQUENCE [LARGE SCALE GENOMIC DNA]</scope>
    <source>
        <tissue evidence="1">Muscle</tissue>
    </source>
</reference>
<accession>A0A4Z2IW30</accession>
<keyword evidence="2" id="KW-1185">Reference proteome</keyword>